<evidence type="ECO:0000256" key="2">
    <source>
        <dbReference type="ARBA" id="ARBA00022475"/>
    </source>
</evidence>
<reference evidence="13" key="1">
    <citation type="submission" date="2025-08" db="UniProtKB">
        <authorList>
            <consortium name="RefSeq"/>
        </authorList>
    </citation>
    <scope>IDENTIFICATION</scope>
</reference>
<evidence type="ECO:0000256" key="5">
    <source>
        <dbReference type="ARBA" id="ARBA00023136"/>
    </source>
</evidence>
<accession>A0ABM0QTS6</accession>
<proteinExistence type="predicted"/>
<dbReference type="GeneID" id="103591135"/>
<dbReference type="CDD" id="cd23541">
    <property type="entry name" value="TFP_LU_ECD_Ly6A_like"/>
    <property type="match status" value="1"/>
</dbReference>
<sequence length="136" mass="14158">MRGSHTMKTLALVLLVALLCTETAQGLKCYQCIAASNMNSCHPAVCSFPDGVCVSQEVTTIVESEKVSLENKFCLPSCPDRIDIQDAHTLGLVVSSKTSCCKGDLCNAGVLAVGSAWVLSGGLLLSLGLVLLCPGL</sequence>
<keyword evidence="2" id="KW-1003">Cell membrane</keyword>
<feature type="domain" description="UPAR/Ly6" evidence="11">
    <location>
        <begin position="27"/>
        <end position="120"/>
    </location>
</feature>
<dbReference type="Pfam" id="PF00021">
    <property type="entry name" value="UPAR_LY6"/>
    <property type="match status" value="1"/>
</dbReference>
<evidence type="ECO:0000313" key="13">
    <source>
        <dbReference type="RefSeq" id="XP_008571767.1"/>
    </source>
</evidence>
<dbReference type="SMART" id="SM00134">
    <property type="entry name" value="LU"/>
    <property type="match status" value="1"/>
</dbReference>
<keyword evidence="6" id="KW-1015">Disulfide bond</keyword>
<organism evidence="12 13">
    <name type="scientific">Galeopterus variegatus</name>
    <name type="common">Malayan flying lemur</name>
    <name type="synonym">Cynocephalus variegatus</name>
    <dbReference type="NCBI Taxonomy" id="482537"/>
    <lineage>
        <taxon>Eukaryota</taxon>
        <taxon>Metazoa</taxon>
        <taxon>Chordata</taxon>
        <taxon>Craniata</taxon>
        <taxon>Vertebrata</taxon>
        <taxon>Euteleostomi</taxon>
        <taxon>Mammalia</taxon>
        <taxon>Eutheria</taxon>
        <taxon>Euarchontoglires</taxon>
        <taxon>Dermoptera</taxon>
        <taxon>Cynocephalidae</taxon>
        <taxon>Galeopterus</taxon>
    </lineage>
</organism>
<dbReference type="SUPFAM" id="SSF57302">
    <property type="entry name" value="Snake toxin-like"/>
    <property type="match status" value="1"/>
</dbReference>
<keyword evidence="3" id="KW-0336">GPI-anchor</keyword>
<dbReference type="RefSeq" id="XP_008571767.1">
    <property type="nucleotide sequence ID" value="XM_008573545.1"/>
</dbReference>
<name>A0ABM0QTS6_GALVR</name>
<evidence type="ECO:0000256" key="7">
    <source>
        <dbReference type="ARBA" id="ARBA00023180"/>
    </source>
</evidence>
<evidence type="ECO:0000256" key="10">
    <source>
        <dbReference type="SAM" id="SignalP"/>
    </source>
</evidence>
<keyword evidence="8" id="KW-0449">Lipoprotein</keyword>
<evidence type="ECO:0000256" key="4">
    <source>
        <dbReference type="ARBA" id="ARBA00022729"/>
    </source>
</evidence>
<evidence type="ECO:0000256" key="6">
    <source>
        <dbReference type="ARBA" id="ARBA00023157"/>
    </source>
</evidence>
<keyword evidence="7" id="KW-0325">Glycoprotein</keyword>
<keyword evidence="12" id="KW-1185">Reference proteome</keyword>
<feature type="chain" id="PRO_5046180966" evidence="10">
    <location>
        <begin position="27"/>
        <end position="136"/>
    </location>
</feature>
<dbReference type="PANTHER" id="PTHR32217:SF3">
    <property type="entry name" value="LYMPHOCYTE ANTIGEN 6S"/>
    <property type="match status" value="1"/>
</dbReference>
<dbReference type="InterPro" id="IPR016054">
    <property type="entry name" value="LY6_UPA_recep-like"/>
</dbReference>
<gene>
    <name evidence="13" type="primary">LOC103591135</name>
</gene>
<dbReference type="Gene3D" id="2.10.60.10">
    <property type="entry name" value="CD59"/>
    <property type="match status" value="1"/>
</dbReference>
<evidence type="ECO:0000256" key="8">
    <source>
        <dbReference type="ARBA" id="ARBA00023288"/>
    </source>
</evidence>
<keyword evidence="4 10" id="KW-0732">Signal</keyword>
<keyword evidence="9" id="KW-0812">Transmembrane</keyword>
<dbReference type="InterPro" id="IPR045860">
    <property type="entry name" value="Snake_toxin-like_sf"/>
</dbReference>
<dbReference type="Proteomes" id="UP000694923">
    <property type="component" value="Unplaced"/>
</dbReference>
<evidence type="ECO:0000256" key="3">
    <source>
        <dbReference type="ARBA" id="ARBA00022622"/>
    </source>
</evidence>
<evidence type="ECO:0000256" key="1">
    <source>
        <dbReference type="ARBA" id="ARBA00004609"/>
    </source>
</evidence>
<keyword evidence="9" id="KW-1133">Transmembrane helix</keyword>
<feature type="transmembrane region" description="Helical" evidence="9">
    <location>
        <begin position="108"/>
        <end position="132"/>
    </location>
</feature>
<dbReference type="InterPro" id="IPR051445">
    <property type="entry name" value="LY6H/LY6L_nAChR_modulators"/>
</dbReference>
<evidence type="ECO:0000259" key="11">
    <source>
        <dbReference type="SMART" id="SM00134"/>
    </source>
</evidence>
<keyword evidence="5 9" id="KW-0472">Membrane</keyword>
<dbReference type="PANTHER" id="PTHR32217">
    <property type="entry name" value="LYMPHOCYTE ANTIGEN 6H"/>
    <property type="match status" value="1"/>
</dbReference>
<evidence type="ECO:0000313" key="12">
    <source>
        <dbReference type="Proteomes" id="UP000694923"/>
    </source>
</evidence>
<feature type="signal peptide" evidence="10">
    <location>
        <begin position="1"/>
        <end position="26"/>
    </location>
</feature>
<comment type="subcellular location">
    <subcellularLocation>
        <location evidence="1">Cell membrane</location>
        <topology evidence="1">Lipid-anchor</topology>
        <topology evidence="1">GPI-anchor</topology>
    </subcellularLocation>
</comment>
<protein>
    <submittedName>
        <fullName evidence="13">Lymphocyte antigen 6A-2/6E-1-like</fullName>
    </submittedName>
</protein>
<evidence type="ECO:0000256" key="9">
    <source>
        <dbReference type="SAM" id="Phobius"/>
    </source>
</evidence>